<name>A0ABV0ANQ3_9ACTN</name>
<evidence type="ECO:0000259" key="7">
    <source>
        <dbReference type="PROSITE" id="PS50850"/>
    </source>
</evidence>
<dbReference type="CDD" id="cd17324">
    <property type="entry name" value="MFS_NepI_like"/>
    <property type="match status" value="1"/>
</dbReference>
<proteinExistence type="predicted"/>
<organism evidence="8 9">
    <name type="scientific">Microbispora maris</name>
    <dbReference type="NCBI Taxonomy" id="3144104"/>
    <lineage>
        <taxon>Bacteria</taxon>
        <taxon>Bacillati</taxon>
        <taxon>Actinomycetota</taxon>
        <taxon>Actinomycetes</taxon>
        <taxon>Streptosporangiales</taxon>
        <taxon>Streptosporangiaceae</taxon>
        <taxon>Microbispora</taxon>
    </lineage>
</organism>
<accession>A0ABV0ANQ3</accession>
<evidence type="ECO:0000256" key="4">
    <source>
        <dbReference type="ARBA" id="ARBA00022989"/>
    </source>
</evidence>
<evidence type="ECO:0000313" key="8">
    <source>
        <dbReference type="EMBL" id="MEN3536934.1"/>
    </source>
</evidence>
<evidence type="ECO:0000256" key="5">
    <source>
        <dbReference type="ARBA" id="ARBA00023136"/>
    </source>
</evidence>
<evidence type="ECO:0000256" key="2">
    <source>
        <dbReference type="ARBA" id="ARBA00022475"/>
    </source>
</evidence>
<dbReference type="InterPro" id="IPR011701">
    <property type="entry name" value="MFS"/>
</dbReference>
<feature type="transmembrane region" description="Helical" evidence="6">
    <location>
        <begin position="103"/>
        <end position="128"/>
    </location>
</feature>
<feature type="transmembrane region" description="Helical" evidence="6">
    <location>
        <begin position="164"/>
        <end position="185"/>
    </location>
</feature>
<evidence type="ECO:0000256" key="1">
    <source>
        <dbReference type="ARBA" id="ARBA00004651"/>
    </source>
</evidence>
<feature type="transmembrane region" description="Helical" evidence="6">
    <location>
        <begin position="140"/>
        <end position="158"/>
    </location>
</feature>
<gene>
    <name evidence="8" type="ORF">AAH991_17615</name>
</gene>
<evidence type="ECO:0000256" key="3">
    <source>
        <dbReference type="ARBA" id="ARBA00022692"/>
    </source>
</evidence>
<dbReference type="InterPro" id="IPR050189">
    <property type="entry name" value="MFS_Efflux_Transporters"/>
</dbReference>
<comment type="subcellular location">
    <subcellularLocation>
        <location evidence="1">Cell membrane</location>
        <topology evidence="1">Multi-pass membrane protein</topology>
    </subcellularLocation>
</comment>
<dbReference type="InterPro" id="IPR020846">
    <property type="entry name" value="MFS_dom"/>
</dbReference>
<feature type="transmembrane region" description="Helical" evidence="6">
    <location>
        <begin position="213"/>
        <end position="234"/>
    </location>
</feature>
<feature type="transmembrane region" description="Helical" evidence="6">
    <location>
        <begin position="50"/>
        <end position="66"/>
    </location>
</feature>
<protein>
    <submittedName>
        <fullName evidence="8">MFS transporter</fullName>
    </submittedName>
</protein>
<dbReference type="Gene3D" id="1.20.1250.20">
    <property type="entry name" value="MFS general substrate transporter like domains"/>
    <property type="match status" value="1"/>
</dbReference>
<keyword evidence="4 6" id="KW-1133">Transmembrane helix</keyword>
<dbReference type="SUPFAM" id="SSF103473">
    <property type="entry name" value="MFS general substrate transporter"/>
    <property type="match status" value="1"/>
</dbReference>
<feature type="transmembrane region" description="Helical" evidence="6">
    <location>
        <begin position="302"/>
        <end position="323"/>
    </location>
</feature>
<feature type="transmembrane region" description="Helical" evidence="6">
    <location>
        <begin position="278"/>
        <end position="296"/>
    </location>
</feature>
<evidence type="ECO:0000256" key="6">
    <source>
        <dbReference type="SAM" id="Phobius"/>
    </source>
</evidence>
<keyword evidence="9" id="KW-1185">Reference proteome</keyword>
<feature type="domain" description="Major facilitator superfamily (MFS) profile" evidence="7">
    <location>
        <begin position="12"/>
        <end position="393"/>
    </location>
</feature>
<dbReference type="PANTHER" id="PTHR43124">
    <property type="entry name" value="PURINE EFFLUX PUMP PBUE"/>
    <property type="match status" value="1"/>
</dbReference>
<dbReference type="Pfam" id="PF07690">
    <property type="entry name" value="MFS_1"/>
    <property type="match status" value="1"/>
</dbReference>
<dbReference type="RefSeq" id="WP_346226920.1">
    <property type="nucleotide sequence ID" value="NZ_JBDJAW010000013.1"/>
</dbReference>
<keyword evidence="2" id="KW-1003">Cell membrane</keyword>
<keyword evidence="3 6" id="KW-0812">Transmembrane</keyword>
<dbReference type="EMBL" id="JBDJAW010000013">
    <property type="protein sequence ID" value="MEN3536934.1"/>
    <property type="molecule type" value="Genomic_DNA"/>
</dbReference>
<dbReference type="Proteomes" id="UP001447516">
    <property type="component" value="Unassembled WGS sequence"/>
</dbReference>
<reference evidence="8 9" key="1">
    <citation type="submission" date="2024-05" db="EMBL/GenBank/DDBJ databases">
        <title>Microbispora sp.ZYX-F-249.</title>
        <authorList>
            <person name="Xie H."/>
        </authorList>
    </citation>
    <scope>NUCLEOTIDE SEQUENCE [LARGE SCALE GENOMIC DNA]</scope>
    <source>
        <strain evidence="8 9">ZYX-F-249</strain>
    </source>
</reference>
<comment type="caution">
    <text evidence="8">The sequence shown here is derived from an EMBL/GenBank/DDBJ whole genome shotgun (WGS) entry which is preliminary data.</text>
</comment>
<evidence type="ECO:0000313" key="9">
    <source>
        <dbReference type="Proteomes" id="UP001447516"/>
    </source>
</evidence>
<feature type="transmembrane region" description="Helical" evidence="6">
    <location>
        <begin position="78"/>
        <end position="97"/>
    </location>
</feature>
<feature type="transmembrane region" description="Helical" evidence="6">
    <location>
        <begin position="365"/>
        <end position="384"/>
    </location>
</feature>
<keyword evidence="5 6" id="KW-0472">Membrane</keyword>
<sequence>MHLTTQRRAAWALVALAVGAFTYVTAEVLPIGLLTVMAADLDRSPSETGLLVTGYAAVVVLASLPLTRLTQRVPRRRLLTATLAVFVAGMLLTAVAPNYPTLLAARLLVAATQALFWSVATPAAAAMFPPEIRGRAIARMSIGSSLGPVLGVPAGTWLGQQVGWRAAFALAAAVGLVTCVTVAALMPGRRQTGGGADGGHEPGRGATPDARRYALLIVATVIGVGGYLTAYTYITPFLLEFGGFAPAALSPLLLASGIAGVTGTIVVGRLLDSRPRTALVGPLAIITCALLGLYAFGAVHAVAVVALCLTGMSFSALAAAIASRALQVAPGSTDIASAGSGSAFNIGIAGGSLLGGALIDHSGVRSVTVAGALLTATALAALLCERWVAPARRSAPEPAAPARSAP</sequence>
<dbReference type="PROSITE" id="PS50850">
    <property type="entry name" value="MFS"/>
    <property type="match status" value="1"/>
</dbReference>
<feature type="transmembrane region" description="Helical" evidence="6">
    <location>
        <begin position="335"/>
        <end position="359"/>
    </location>
</feature>
<dbReference type="InterPro" id="IPR036259">
    <property type="entry name" value="MFS_trans_sf"/>
</dbReference>
<dbReference type="PANTHER" id="PTHR43124:SF3">
    <property type="entry name" value="CHLORAMPHENICOL EFFLUX PUMP RV0191"/>
    <property type="match status" value="1"/>
</dbReference>
<feature type="transmembrane region" description="Helical" evidence="6">
    <location>
        <begin position="246"/>
        <end position="271"/>
    </location>
</feature>